<sequence>MCHGSVCVAEVNGCDLDNALDWTLMSTVTIEFGGVHGSNYVPRCLKVSQGTELTISGSFSGHPLQGGVVENGTRVPATTGPFANVTNSGTSRIISLNFTGTYPYYCVPHALGGMTGALFIVP</sequence>
<keyword evidence="1" id="KW-0813">Transport</keyword>
<keyword evidence="3" id="KW-0249">Electron transport</keyword>
<dbReference type="InterPro" id="IPR000923">
    <property type="entry name" value="BlueCu_1"/>
</dbReference>
<gene>
    <name evidence="6" type="ORF">CMC5_015140</name>
</gene>
<dbReference type="EMBL" id="CP012159">
    <property type="protein sequence ID" value="AKT37379.1"/>
    <property type="molecule type" value="Genomic_DNA"/>
</dbReference>
<accession>A0A0K1E949</accession>
<organism evidence="6 7">
    <name type="scientific">Chondromyces crocatus</name>
    <dbReference type="NCBI Taxonomy" id="52"/>
    <lineage>
        <taxon>Bacteria</taxon>
        <taxon>Pseudomonadati</taxon>
        <taxon>Myxococcota</taxon>
        <taxon>Polyangia</taxon>
        <taxon>Polyangiales</taxon>
        <taxon>Polyangiaceae</taxon>
        <taxon>Chondromyces</taxon>
    </lineage>
</organism>
<evidence type="ECO:0000256" key="2">
    <source>
        <dbReference type="ARBA" id="ARBA00022723"/>
    </source>
</evidence>
<dbReference type="InterPro" id="IPR008972">
    <property type="entry name" value="Cupredoxin"/>
</dbReference>
<dbReference type="STRING" id="52.CMC5_015140"/>
<dbReference type="GO" id="GO:0009055">
    <property type="term" value="F:electron transfer activity"/>
    <property type="evidence" value="ECO:0007669"/>
    <property type="project" value="InterPro"/>
</dbReference>
<keyword evidence="7" id="KW-1185">Reference proteome</keyword>
<dbReference type="AlphaFoldDB" id="A0A0K1E949"/>
<evidence type="ECO:0000256" key="1">
    <source>
        <dbReference type="ARBA" id="ARBA00022448"/>
    </source>
</evidence>
<evidence type="ECO:0000256" key="4">
    <source>
        <dbReference type="ARBA" id="ARBA00023008"/>
    </source>
</evidence>
<keyword evidence="4" id="KW-0186">Copper</keyword>
<dbReference type="InterPro" id="IPR028871">
    <property type="entry name" value="BlueCu_1_BS"/>
</dbReference>
<dbReference type="SUPFAM" id="SSF49503">
    <property type="entry name" value="Cupredoxins"/>
    <property type="match status" value="1"/>
</dbReference>
<dbReference type="Pfam" id="PF00127">
    <property type="entry name" value="Copper-bind"/>
    <property type="match status" value="1"/>
</dbReference>
<evidence type="ECO:0000313" key="6">
    <source>
        <dbReference type="EMBL" id="AKT37379.1"/>
    </source>
</evidence>
<evidence type="ECO:0000313" key="7">
    <source>
        <dbReference type="Proteomes" id="UP000067626"/>
    </source>
</evidence>
<reference evidence="6 7" key="1">
    <citation type="submission" date="2015-07" db="EMBL/GenBank/DDBJ databases">
        <title>Genome analysis of myxobacterium Chondromyces crocatus Cm c5 reveals a high potential for natural compound synthesis and the genetic basis for the loss of fruiting body formation.</title>
        <authorList>
            <person name="Zaburannyi N."/>
            <person name="Bunk B."/>
            <person name="Maier J."/>
            <person name="Overmann J."/>
            <person name="Mueller R."/>
        </authorList>
    </citation>
    <scope>NUCLEOTIDE SEQUENCE [LARGE SCALE GENOMIC DNA]</scope>
    <source>
        <strain evidence="6 7">Cm c5</strain>
    </source>
</reference>
<proteinExistence type="predicted"/>
<dbReference type="Gene3D" id="2.60.40.420">
    <property type="entry name" value="Cupredoxins - blue copper proteins"/>
    <property type="match status" value="1"/>
</dbReference>
<evidence type="ECO:0000256" key="3">
    <source>
        <dbReference type="ARBA" id="ARBA00022982"/>
    </source>
</evidence>
<name>A0A0K1E949_CHOCO</name>
<keyword evidence="2" id="KW-0479">Metal-binding</keyword>
<dbReference type="GO" id="GO:0005507">
    <property type="term" value="F:copper ion binding"/>
    <property type="evidence" value="ECO:0007669"/>
    <property type="project" value="InterPro"/>
</dbReference>
<dbReference type="KEGG" id="ccro:CMC5_015140"/>
<dbReference type="PATRIC" id="fig|52.7.peg.1619"/>
<dbReference type="Proteomes" id="UP000067626">
    <property type="component" value="Chromosome"/>
</dbReference>
<protein>
    <recommendedName>
        <fullName evidence="5">Blue (type 1) copper domain-containing protein</fullName>
    </recommendedName>
</protein>
<evidence type="ECO:0000259" key="5">
    <source>
        <dbReference type="Pfam" id="PF00127"/>
    </source>
</evidence>
<dbReference type="PROSITE" id="PS00196">
    <property type="entry name" value="COPPER_BLUE"/>
    <property type="match status" value="1"/>
</dbReference>
<feature type="domain" description="Blue (type 1) copper" evidence="5">
    <location>
        <begin position="40"/>
        <end position="119"/>
    </location>
</feature>